<dbReference type="EMBL" id="JAZHXJ010000639">
    <property type="protein sequence ID" value="KAL1855238.1"/>
    <property type="molecule type" value="Genomic_DNA"/>
</dbReference>
<sequence length="65" mass="7494">MAVPDGVDASDGQQDWPARSYLTYIIPLATDFRLEDALAGATSYRDAFLSIEQREWLFFDFRRDC</sequence>
<reference evidence="1 2" key="1">
    <citation type="journal article" date="2024" name="Commun. Biol.">
        <title>Comparative genomic analysis of thermophilic fungi reveals convergent evolutionary adaptations and gene losses.</title>
        <authorList>
            <person name="Steindorff A.S."/>
            <person name="Aguilar-Pontes M.V."/>
            <person name="Robinson A.J."/>
            <person name="Andreopoulos B."/>
            <person name="LaButti K."/>
            <person name="Kuo A."/>
            <person name="Mondo S."/>
            <person name="Riley R."/>
            <person name="Otillar R."/>
            <person name="Haridas S."/>
            <person name="Lipzen A."/>
            <person name="Grimwood J."/>
            <person name="Schmutz J."/>
            <person name="Clum A."/>
            <person name="Reid I.D."/>
            <person name="Moisan M.C."/>
            <person name="Butler G."/>
            <person name="Nguyen T.T.M."/>
            <person name="Dewar K."/>
            <person name="Conant G."/>
            <person name="Drula E."/>
            <person name="Henrissat B."/>
            <person name="Hansel C."/>
            <person name="Singer S."/>
            <person name="Hutchinson M.I."/>
            <person name="de Vries R.P."/>
            <person name="Natvig D.O."/>
            <person name="Powell A.J."/>
            <person name="Tsang A."/>
            <person name="Grigoriev I.V."/>
        </authorList>
    </citation>
    <scope>NUCLEOTIDE SEQUENCE [LARGE SCALE GENOMIC DNA]</scope>
    <source>
        <strain evidence="1 2">ATCC 24622</strain>
    </source>
</reference>
<dbReference type="Proteomes" id="UP001586593">
    <property type="component" value="Unassembled WGS sequence"/>
</dbReference>
<name>A0ABR3W7F1_9PEZI</name>
<comment type="caution">
    <text evidence="1">The sequence shown here is derived from an EMBL/GenBank/DDBJ whole genome shotgun (WGS) entry which is preliminary data.</text>
</comment>
<keyword evidence="2" id="KW-1185">Reference proteome</keyword>
<evidence type="ECO:0000313" key="2">
    <source>
        <dbReference type="Proteomes" id="UP001586593"/>
    </source>
</evidence>
<evidence type="ECO:0000313" key="1">
    <source>
        <dbReference type="EMBL" id="KAL1855238.1"/>
    </source>
</evidence>
<protein>
    <submittedName>
        <fullName evidence="1">Uncharacterized protein</fullName>
    </submittedName>
</protein>
<proteinExistence type="predicted"/>
<accession>A0ABR3W7F1</accession>
<organism evidence="1 2">
    <name type="scientific">Phialemonium thermophilum</name>
    <dbReference type="NCBI Taxonomy" id="223376"/>
    <lineage>
        <taxon>Eukaryota</taxon>
        <taxon>Fungi</taxon>
        <taxon>Dikarya</taxon>
        <taxon>Ascomycota</taxon>
        <taxon>Pezizomycotina</taxon>
        <taxon>Sordariomycetes</taxon>
        <taxon>Sordariomycetidae</taxon>
        <taxon>Cephalothecales</taxon>
        <taxon>Cephalothecaceae</taxon>
        <taxon>Phialemonium</taxon>
    </lineage>
</organism>
<gene>
    <name evidence="1" type="ORF">VTK73DRAFT_8619</name>
</gene>